<gene>
    <name evidence="1" type="ORF">SAMN04488556_1291</name>
</gene>
<dbReference type="Proteomes" id="UP000199199">
    <property type="component" value="Unassembled WGS sequence"/>
</dbReference>
<protein>
    <submittedName>
        <fullName evidence="1">Uncharacterized protein</fullName>
    </submittedName>
</protein>
<proteinExistence type="predicted"/>
<accession>A0A1I6QI74</accession>
<organism evidence="1 2">
    <name type="scientific">Halostagnicola kamekurae</name>
    <dbReference type="NCBI Taxonomy" id="619731"/>
    <lineage>
        <taxon>Archaea</taxon>
        <taxon>Methanobacteriati</taxon>
        <taxon>Methanobacteriota</taxon>
        <taxon>Stenosarchaea group</taxon>
        <taxon>Halobacteria</taxon>
        <taxon>Halobacteriales</taxon>
        <taxon>Natrialbaceae</taxon>
        <taxon>Halostagnicola</taxon>
    </lineage>
</organism>
<sequence>MRNVTARKTQITNLLEILEDIERPQYETVCRECLEPTDSSQFLATPSNPRCLTIEIHESISSPLLAEITGT</sequence>
<name>A0A1I6QI74_9EURY</name>
<dbReference type="AlphaFoldDB" id="A0A1I6QI74"/>
<evidence type="ECO:0000313" key="2">
    <source>
        <dbReference type="Proteomes" id="UP000199199"/>
    </source>
</evidence>
<evidence type="ECO:0000313" key="1">
    <source>
        <dbReference type="EMBL" id="SFS52169.1"/>
    </source>
</evidence>
<keyword evidence="2" id="KW-1185">Reference proteome</keyword>
<dbReference type="EMBL" id="FOZS01000001">
    <property type="protein sequence ID" value="SFS52169.1"/>
    <property type="molecule type" value="Genomic_DNA"/>
</dbReference>
<reference evidence="2" key="1">
    <citation type="submission" date="2016-10" db="EMBL/GenBank/DDBJ databases">
        <authorList>
            <person name="Varghese N."/>
            <person name="Submissions S."/>
        </authorList>
    </citation>
    <scope>NUCLEOTIDE SEQUENCE [LARGE SCALE GENOMIC DNA]</scope>
    <source>
        <strain evidence="2">DSM 22427</strain>
    </source>
</reference>